<feature type="region of interest" description="Disordered" evidence="1">
    <location>
        <begin position="383"/>
        <end position="411"/>
    </location>
</feature>
<dbReference type="AlphaFoldDB" id="A0A0A1UQN0"/>
<accession>A0A0A1UQN0</accession>
<organism evidence="2 3">
    <name type="scientific">Metarhizium robertsii</name>
    <dbReference type="NCBI Taxonomy" id="568076"/>
    <lineage>
        <taxon>Eukaryota</taxon>
        <taxon>Fungi</taxon>
        <taxon>Dikarya</taxon>
        <taxon>Ascomycota</taxon>
        <taxon>Pezizomycotina</taxon>
        <taxon>Sordariomycetes</taxon>
        <taxon>Hypocreomycetidae</taxon>
        <taxon>Hypocreales</taxon>
        <taxon>Clavicipitaceae</taxon>
        <taxon>Metarhizium</taxon>
    </lineage>
</organism>
<evidence type="ECO:0000313" key="2">
    <source>
        <dbReference type="EMBL" id="EXU98166.1"/>
    </source>
</evidence>
<comment type="caution">
    <text evidence="2">The sequence shown here is derived from an EMBL/GenBank/DDBJ whole genome shotgun (WGS) entry which is preliminary data.</text>
</comment>
<dbReference type="Proteomes" id="UP000030151">
    <property type="component" value="Unassembled WGS sequence"/>
</dbReference>
<feature type="region of interest" description="Disordered" evidence="1">
    <location>
        <begin position="139"/>
        <end position="164"/>
    </location>
</feature>
<feature type="region of interest" description="Disordered" evidence="1">
    <location>
        <begin position="242"/>
        <end position="261"/>
    </location>
</feature>
<dbReference type="OrthoDB" id="5104857at2759"/>
<proteinExistence type="predicted"/>
<gene>
    <name evidence="2" type="ORF">X797_008771</name>
</gene>
<name>A0A0A1UQN0_9HYPO</name>
<evidence type="ECO:0000256" key="1">
    <source>
        <dbReference type="SAM" id="MobiDB-lite"/>
    </source>
</evidence>
<feature type="compositionally biased region" description="Polar residues" evidence="1">
    <location>
        <begin position="139"/>
        <end position="148"/>
    </location>
</feature>
<dbReference type="EMBL" id="JELW01000029">
    <property type="protein sequence ID" value="EXU98166.1"/>
    <property type="molecule type" value="Genomic_DNA"/>
</dbReference>
<protein>
    <submittedName>
        <fullName evidence="2">Uncharacterized protein</fullName>
    </submittedName>
</protein>
<evidence type="ECO:0000313" key="3">
    <source>
        <dbReference type="Proteomes" id="UP000030151"/>
    </source>
</evidence>
<reference evidence="2 3" key="1">
    <citation type="submission" date="2014-02" db="EMBL/GenBank/DDBJ databases">
        <title>The genome sequence of the entomopathogenic fungus Metarhizium robertsii ARSEF 2575.</title>
        <authorList>
            <person name="Giuliano Garisto Donzelli B."/>
            <person name="Roe B.A."/>
            <person name="Macmil S.L."/>
            <person name="Krasnoff S.B."/>
            <person name="Gibson D.M."/>
        </authorList>
    </citation>
    <scope>NUCLEOTIDE SEQUENCE [LARGE SCALE GENOMIC DNA]</scope>
    <source>
        <strain evidence="2 3">ARSEF 2575</strain>
    </source>
</reference>
<feature type="compositionally biased region" description="Low complexity" evidence="1">
    <location>
        <begin position="151"/>
        <end position="164"/>
    </location>
</feature>
<dbReference type="HOGENOM" id="CLU_055663_0_0_1"/>
<feature type="compositionally biased region" description="Low complexity" evidence="1">
    <location>
        <begin position="389"/>
        <end position="398"/>
    </location>
</feature>
<sequence length="411" mass="44955">MSFGDSSFLPLRFNFSTTPCEGQLIAKFTTPAEVPNGEADIFWSTNCGRQCAGLAPYCYQANITNGTSDPTMQLDREAQVGCINEVLRTTSVLVVKTMSTRTITETAVSVFTWTTTSFPRSQETSPIVTLPSQSWVTSGVATPSSTVMNKDPTGTDTTAARAPTADSVRVEIPRSDMIGRTVRTTSPLPVTTDTVFDSGASKVTTPLVSSAVTTFLTTTLLRTLTHLIMPDSRLLPLRPAQTKQDVITGSSDPRQSPSSSLKLVLEQANEGSSNTCRAIHALWNQDVKEVTSRMYLVEASLSASQDEMARCDEQHEEDMHKLRTKVYVLEEKVHVLQEDMLNSRQEHYDFSQELRAELHRTRELLHQITGDIQVLKDNESPGLVEVANSSEGSDSASSPATPEAIDAWGTK</sequence>
<feature type="compositionally biased region" description="Low complexity" evidence="1">
    <location>
        <begin position="250"/>
        <end position="260"/>
    </location>
</feature>